<evidence type="ECO:0000313" key="1">
    <source>
        <dbReference type="EMBL" id="KHF98955.1"/>
    </source>
</evidence>
<name>A0A0B0MJ61_GOSAR</name>
<gene>
    <name evidence="1" type="ORF">F383_37976</name>
</gene>
<accession>A0A0B0MJ61</accession>
<dbReference type="EMBL" id="JRRC01058836">
    <property type="protein sequence ID" value="KHF98955.1"/>
    <property type="molecule type" value="Genomic_DNA"/>
</dbReference>
<protein>
    <submittedName>
        <fullName evidence="1">Uncharacterized protein</fullName>
    </submittedName>
</protein>
<keyword evidence="2" id="KW-1185">Reference proteome</keyword>
<proteinExistence type="predicted"/>
<reference evidence="2" key="1">
    <citation type="submission" date="2014-09" db="EMBL/GenBank/DDBJ databases">
        <authorList>
            <person name="Mudge J."/>
            <person name="Ramaraj T."/>
            <person name="Lindquist I.E."/>
            <person name="Bharti A.K."/>
            <person name="Sundararajan A."/>
            <person name="Cameron C.T."/>
            <person name="Woodward J.E."/>
            <person name="May G.D."/>
            <person name="Brubaker C."/>
            <person name="Broadhvest J."/>
            <person name="Wilkins T.A."/>
        </authorList>
    </citation>
    <scope>NUCLEOTIDE SEQUENCE</scope>
    <source>
        <strain evidence="2">cv. AKA8401</strain>
    </source>
</reference>
<dbReference type="Proteomes" id="UP000032142">
    <property type="component" value="Unassembled WGS sequence"/>
</dbReference>
<comment type="caution">
    <text evidence="1">The sequence shown here is derived from an EMBL/GenBank/DDBJ whole genome shotgun (WGS) entry which is preliminary data.</text>
</comment>
<organism evidence="1 2">
    <name type="scientific">Gossypium arboreum</name>
    <name type="common">Tree cotton</name>
    <name type="synonym">Gossypium nanking</name>
    <dbReference type="NCBI Taxonomy" id="29729"/>
    <lineage>
        <taxon>Eukaryota</taxon>
        <taxon>Viridiplantae</taxon>
        <taxon>Streptophyta</taxon>
        <taxon>Embryophyta</taxon>
        <taxon>Tracheophyta</taxon>
        <taxon>Spermatophyta</taxon>
        <taxon>Magnoliopsida</taxon>
        <taxon>eudicotyledons</taxon>
        <taxon>Gunneridae</taxon>
        <taxon>Pentapetalae</taxon>
        <taxon>rosids</taxon>
        <taxon>malvids</taxon>
        <taxon>Malvales</taxon>
        <taxon>Malvaceae</taxon>
        <taxon>Malvoideae</taxon>
        <taxon>Gossypium</taxon>
    </lineage>
</organism>
<sequence length="12" mass="1335">MPLSQIGTYSHT</sequence>
<evidence type="ECO:0000313" key="2">
    <source>
        <dbReference type="Proteomes" id="UP000032142"/>
    </source>
</evidence>